<dbReference type="Gene3D" id="3.50.50.60">
    <property type="entry name" value="FAD/NAD(P)-binding domain"/>
    <property type="match status" value="2"/>
</dbReference>
<proteinExistence type="predicted"/>
<keyword evidence="6" id="KW-1185">Reference proteome</keyword>
<gene>
    <name evidence="5" type="ORF">PBV87_10205</name>
</gene>
<evidence type="ECO:0000256" key="2">
    <source>
        <dbReference type="ARBA" id="ARBA00022630"/>
    </source>
</evidence>
<dbReference type="InterPro" id="IPR050260">
    <property type="entry name" value="FAD-bd_OxRdtase"/>
</dbReference>
<evidence type="ECO:0000259" key="4">
    <source>
        <dbReference type="Pfam" id="PF07992"/>
    </source>
</evidence>
<evidence type="ECO:0000256" key="3">
    <source>
        <dbReference type="ARBA" id="ARBA00022827"/>
    </source>
</evidence>
<reference evidence="5" key="1">
    <citation type="journal article" date="2023" name="Int. J. Syst. Evol. Microbiol.">
        <title>&lt;i&gt;Holtiella tumoricola&lt;/i&gt; gen. nov. sp. nov., isolated from a human clinical sample.</title>
        <authorList>
            <person name="Allen-Vercoe E."/>
            <person name="Daigneault M.C."/>
            <person name="Vancuren S.J."/>
            <person name="Cochrane K."/>
            <person name="O'Neal L.L."/>
            <person name="Sankaranarayanan K."/>
            <person name="Lawson P.A."/>
        </authorList>
    </citation>
    <scope>NUCLEOTIDE SEQUENCE</scope>
    <source>
        <strain evidence="5">CC70A</strain>
    </source>
</reference>
<dbReference type="PANTHER" id="PTHR43429:SF3">
    <property type="entry name" value="NITRITE REDUCTASE [NAD(P)H]"/>
    <property type="match status" value="1"/>
</dbReference>
<dbReference type="InterPro" id="IPR023753">
    <property type="entry name" value="FAD/NAD-binding_dom"/>
</dbReference>
<dbReference type="AlphaFoldDB" id="A0AA42DN16"/>
<evidence type="ECO:0000313" key="6">
    <source>
        <dbReference type="Proteomes" id="UP001169242"/>
    </source>
</evidence>
<dbReference type="PRINTS" id="PR00411">
    <property type="entry name" value="PNDRDTASEI"/>
</dbReference>
<evidence type="ECO:0000256" key="1">
    <source>
        <dbReference type="ARBA" id="ARBA00001974"/>
    </source>
</evidence>
<keyword evidence="3" id="KW-0274">FAD</keyword>
<dbReference type="Pfam" id="PF07992">
    <property type="entry name" value="Pyr_redox_2"/>
    <property type="match status" value="1"/>
</dbReference>
<sequence>MNIVIIGNSAAGLSALETVRKYDSTSKITIISKEGGLAYSRVLLPYFLRGKLSHDKLLIRNKAYYENNKVEYIEGNVTQIDAHNKNVILEGGNEVAYDKLLIATGSSAMSPPIPGINQEGIYHMWTKTDAEQLEPYYKAGNRVLVIGSGFVSLQAAWAAVVKGLKVTVVELAERIMPSVLDEHGANVLTESIRKNGVDLRLGTLTDRIEKQADGTFKVYLKEQEAVEVDFIIVGAGVRPNTQLIGESGIAVDRGILVDAYMQTNIPDIYSAGDVAQGPTTFGEKNVIHALWPTAIEMGKVAALNMLGIEYQYEGSLNMNVTQMYDKTVASIGKFTDNQVETIHIFEDDGKRGYLKVCYEGEYVVGACLVGSTEAVSLLGKLRPLIRNKVKVDTVPEKLEMFLQIKAFHSARNLNI</sequence>
<dbReference type="InterPro" id="IPR036188">
    <property type="entry name" value="FAD/NAD-bd_sf"/>
</dbReference>
<organism evidence="5 6">
    <name type="scientific">Holtiella tumoricola</name>
    <dbReference type="NCBI Taxonomy" id="3018743"/>
    <lineage>
        <taxon>Bacteria</taxon>
        <taxon>Bacillati</taxon>
        <taxon>Bacillota</taxon>
        <taxon>Clostridia</taxon>
        <taxon>Lachnospirales</taxon>
        <taxon>Cellulosilyticaceae</taxon>
        <taxon>Holtiella</taxon>
    </lineage>
</organism>
<keyword evidence="2" id="KW-0285">Flavoprotein</keyword>
<dbReference type="GO" id="GO:0016491">
    <property type="term" value="F:oxidoreductase activity"/>
    <property type="evidence" value="ECO:0007669"/>
    <property type="project" value="InterPro"/>
</dbReference>
<dbReference type="RefSeq" id="WP_271012170.1">
    <property type="nucleotide sequence ID" value="NZ_JAQIFT010000040.1"/>
</dbReference>
<comment type="cofactor">
    <cofactor evidence="1">
        <name>FAD</name>
        <dbReference type="ChEBI" id="CHEBI:57692"/>
    </cofactor>
</comment>
<dbReference type="PRINTS" id="PR00368">
    <property type="entry name" value="FADPNR"/>
</dbReference>
<feature type="domain" description="FAD/NAD(P)-binding" evidence="4">
    <location>
        <begin position="1"/>
        <end position="298"/>
    </location>
</feature>
<accession>A0AA42DN16</accession>
<dbReference type="EMBL" id="JAQIFT010000040">
    <property type="protein sequence ID" value="MDA3731850.1"/>
    <property type="molecule type" value="Genomic_DNA"/>
</dbReference>
<dbReference type="InterPro" id="IPR016156">
    <property type="entry name" value="FAD/NAD-linked_Rdtase_dimer_sf"/>
</dbReference>
<dbReference type="Proteomes" id="UP001169242">
    <property type="component" value="Unassembled WGS sequence"/>
</dbReference>
<dbReference type="Gene3D" id="3.30.390.30">
    <property type="match status" value="1"/>
</dbReference>
<protein>
    <submittedName>
        <fullName evidence="5">FAD-dependent oxidoreductase</fullName>
    </submittedName>
</protein>
<evidence type="ECO:0000313" key="5">
    <source>
        <dbReference type="EMBL" id="MDA3731850.1"/>
    </source>
</evidence>
<dbReference type="SUPFAM" id="SSF51905">
    <property type="entry name" value="FAD/NAD(P)-binding domain"/>
    <property type="match status" value="2"/>
</dbReference>
<comment type="caution">
    <text evidence="5">The sequence shown here is derived from an EMBL/GenBank/DDBJ whole genome shotgun (WGS) entry which is preliminary data.</text>
</comment>
<name>A0AA42DN16_9FIRM</name>
<dbReference type="PANTHER" id="PTHR43429">
    <property type="entry name" value="PYRIDINE NUCLEOTIDE-DISULFIDE OXIDOREDUCTASE DOMAIN-CONTAINING"/>
    <property type="match status" value="1"/>
</dbReference>